<accession>A0A8S5SY41</accession>
<protein>
    <submittedName>
        <fullName evidence="1">Uncharacterized protein</fullName>
    </submittedName>
</protein>
<organism evidence="1">
    <name type="scientific">Podoviridae sp. ctgFL11</name>
    <dbReference type="NCBI Taxonomy" id="2827744"/>
    <lineage>
        <taxon>Viruses</taxon>
        <taxon>Duplodnaviria</taxon>
        <taxon>Heunggongvirae</taxon>
        <taxon>Uroviricota</taxon>
        <taxon>Caudoviricetes</taxon>
    </lineage>
</organism>
<dbReference type="EMBL" id="BK032692">
    <property type="protein sequence ID" value="DAF55466.1"/>
    <property type="molecule type" value="Genomic_DNA"/>
</dbReference>
<evidence type="ECO:0000313" key="1">
    <source>
        <dbReference type="EMBL" id="DAF55466.1"/>
    </source>
</evidence>
<proteinExistence type="predicted"/>
<sequence>MMKIGNGRNNWRKPNYREIIVNCPLSIFN</sequence>
<name>A0A8S5SY41_9CAUD</name>
<reference evidence="1" key="1">
    <citation type="journal article" date="2021" name="Proc. Natl. Acad. Sci. U.S.A.">
        <title>A Catalog of Tens of Thousands of Viruses from Human Metagenomes Reveals Hidden Associations with Chronic Diseases.</title>
        <authorList>
            <person name="Tisza M.J."/>
            <person name="Buck C.B."/>
        </authorList>
    </citation>
    <scope>NUCLEOTIDE SEQUENCE</scope>
    <source>
        <strain evidence="1">CtgFL11</strain>
    </source>
</reference>